<sequence length="882" mass="103241">MVIYTYHDPYKIDQEPYWNEIKNCPYFCSAQTLVNGLRKHYKGKFDSGRVTTVKILTDSLYEDWASPTWSVKQHTDIDNIINSGLPTELTEAEKKNIGSAFLFNRDDVFASIRTMFELNVDINTVLRDRLTKEQEYILDIYKKILSSDKREDFFLAQALSKEEVNTGLQKAMTAIQKDYDPSGVDTSTVVIHGVHQFAPITLRAIDELQKYKNVILLFNYQKQYKNVYQTWFDIYSAFDCKIVDYDRAEFYPTDTASVSYKGNVLADQLGKLVNGQKKAITVDQPYEIMEFDNMTEFAGYVAEIFEEAEHKDPFKPMQYMREQIYSANSSANDILKIYFPEQFGERQFLNYPIGHFFIAIADMWDPENNEILITDINDVRECFGANILAEDTPGELVSILGRIQALFDGCTSMKQMRKRLKSLTKNMKYLTDSDEQEYVSHISYYAVSKDEIEKIDRALEDLEDIAAYFYEGFENKAHNFREFYRKLKNYLQTDILEDRELSEEFADILKRVLMKLEEVGYIDASASFECLKSTMSIYLLQETKPGRSANWIVRNFEQIDGDILRSGHEDPNIIYHFACLEDEDVGAVKKAGFPWPLNDDFFEVAQNPVDWKYQVYVKCCNEYKNFKRYALIYGLEFNRAKFKLSYVKRDGDNEREPYYLLKILGLKKTKYSGKKARKKLEDSSEIGIAGGGTGKFDLYDYYRFRICKYRFLTETLVESNTVYKDNFLLLKYMEVILENAMKEDMQGKPISEAILIRKLNDEYDELKKYFPFVQNVNRMDVINNIRNRLVNGKAKKFSVLSAEERRYMMIRELFIHRKLENAKNVGVDIMQDKFPNVNSEQIKAELVKEKLKSTDYMVNVDAWCQFCSNRELCIAYYCRSGD</sequence>
<dbReference type="AlphaFoldDB" id="N2A0E5"/>
<feature type="coiled-coil region" evidence="1">
    <location>
        <begin position="413"/>
        <end position="465"/>
    </location>
</feature>
<dbReference type="EMBL" id="AQFT01000129">
    <property type="protein sequence ID" value="EMZ21636.1"/>
    <property type="molecule type" value="Genomic_DNA"/>
</dbReference>
<evidence type="ECO:0000256" key="1">
    <source>
        <dbReference type="SAM" id="Coils"/>
    </source>
</evidence>
<organism evidence="2 3">
    <name type="scientific">Eubacterium plexicaudatum ASF492</name>
    <dbReference type="NCBI Taxonomy" id="1235802"/>
    <lineage>
        <taxon>Bacteria</taxon>
        <taxon>Bacillati</taxon>
        <taxon>Bacillota</taxon>
        <taxon>Clostridia</taxon>
        <taxon>Eubacteriales</taxon>
        <taxon>Eubacteriaceae</taxon>
        <taxon>Eubacterium</taxon>
    </lineage>
</organism>
<proteinExistence type="predicted"/>
<accession>N2A0E5</accession>
<dbReference type="PATRIC" id="fig|1235802.3.peg.4737"/>
<keyword evidence="3" id="KW-1185">Reference proteome</keyword>
<dbReference type="STRING" id="1235802.C823_04453"/>
<evidence type="ECO:0000313" key="3">
    <source>
        <dbReference type="Proteomes" id="UP000012589"/>
    </source>
</evidence>
<keyword evidence="1" id="KW-0175">Coiled coil</keyword>
<name>N2A0E5_9FIRM</name>
<protein>
    <recommendedName>
        <fullName evidence="4">PD-(D/E)XK endonuclease-like domain-containing protein</fullName>
    </recommendedName>
</protein>
<evidence type="ECO:0008006" key="4">
    <source>
        <dbReference type="Google" id="ProtNLM"/>
    </source>
</evidence>
<evidence type="ECO:0000313" key="2">
    <source>
        <dbReference type="EMBL" id="EMZ21636.1"/>
    </source>
</evidence>
<dbReference type="eggNOG" id="COG1468">
    <property type="taxonomic scope" value="Bacteria"/>
</dbReference>
<comment type="caution">
    <text evidence="2">The sequence shown here is derived from an EMBL/GenBank/DDBJ whole genome shotgun (WGS) entry which is preliminary data.</text>
</comment>
<reference evidence="2 3" key="1">
    <citation type="journal article" date="2014" name="Genome Announc.">
        <title>Draft genome sequences of the altered schaedler flora, a defined bacterial community from gnotobiotic mice.</title>
        <authorList>
            <person name="Wannemuehler M.J."/>
            <person name="Overstreet A.M."/>
            <person name="Ward D.V."/>
            <person name="Phillips G.J."/>
        </authorList>
    </citation>
    <scope>NUCLEOTIDE SEQUENCE [LARGE SCALE GENOMIC DNA]</scope>
    <source>
        <strain evidence="2 3">ASF492</strain>
    </source>
</reference>
<dbReference type="HOGENOM" id="CLU_012989_0_0_9"/>
<dbReference type="Proteomes" id="UP000012589">
    <property type="component" value="Unassembled WGS sequence"/>
</dbReference>
<gene>
    <name evidence="2" type="ORF">C823_04453</name>
</gene>